<evidence type="ECO:0000313" key="2">
    <source>
        <dbReference type="EMBL" id="CAG6775205.1"/>
    </source>
</evidence>
<name>A0A8D9AZ33_9HEMI</name>
<proteinExistence type="predicted"/>
<dbReference type="AlphaFoldDB" id="A0A8D9AZ33"/>
<dbReference type="EMBL" id="HBUF01597654">
    <property type="protein sequence ID" value="CAG6775205.1"/>
    <property type="molecule type" value="Transcribed_RNA"/>
</dbReference>
<evidence type="ECO:0000256" key="1">
    <source>
        <dbReference type="SAM" id="MobiDB-lite"/>
    </source>
</evidence>
<accession>A0A8D9AZ33</accession>
<protein>
    <submittedName>
        <fullName evidence="2">Uncharacterized protein</fullName>
    </submittedName>
</protein>
<reference evidence="2" key="1">
    <citation type="submission" date="2021-05" db="EMBL/GenBank/DDBJ databases">
        <authorList>
            <person name="Alioto T."/>
            <person name="Alioto T."/>
            <person name="Gomez Garrido J."/>
        </authorList>
    </citation>
    <scope>NUCLEOTIDE SEQUENCE</scope>
</reference>
<feature type="region of interest" description="Disordered" evidence="1">
    <location>
        <begin position="92"/>
        <end position="119"/>
    </location>
</feature>
<organism evidence="2">
    <name type="scientific">Cacopsylla melanoneura</name>
    <dbReference type="NCBI Taxonomy" id="428564"/>
    <lineage>
        <taxon>Eukaryota</taxon>
        <taxon>Metazoa</taxon>
        <taxon>Ecdysozoa</taxon>
        <taxon>Arthropoda</taxon>
        <taxon>Hexapoda</taxon>
        <taxon>Insecta</taxon>
        <taxon>Pterygota</taxon>
        <taxon>Neoptera</taxon>
        <taxon>Paraneoptera</taxon>
        <taxon>Hemiptera</taxon>
        <taxon>Sternorrhyncha</taxon>
        <taxon>Psylloidea</taxon>
        <taxon>Psyllidae</taxon>
        <taxon>Psyllinae</taxon>
        <taxon>Cacopsylla</taxon>
    </lineage>
</organism>
<sequence length="119" mass="13019">MCSDCRSIGLTMFESGRISCPNIGLLPNARVGNPNGEQPLVGRIEPWVSEDGKPFEEPIKFPVVPESPFEFPAPNVKLPLKTNLLDGVSSDNFVPKLTPSPAPLMQDDDCPEPRGERVF</sequence>